<sequence length="417" mass="43815">MSEFARFLFGRRARRRWIHLILGGALAMPYVFVGQLVVGPATDSRYVFHDLPLQLLSFAVGLPLAALTAALFPLTRSLEAGAVRSLCGIDAHRLAHGPARTRAAKGRTAAWFTLHLGFGGIISGMSLAVPPFAVFLVALPFIEWPADNRLGLPEVLDHAWVPALAPVAGLAMLVGLAACAAGSGTLLARWAPALLGPTPEDRVAAAEARAADLAVRNRLARELHDSVGHALSAVTLQASAARRVLDTDPEFVREALAAIEDTTRRTVGELDAVLGVLRDGDAPGTAPAPTLAADLDGLLRRTRAGGLRVTATVDADPEALPPVLSREAYRIVQEGLSNALKHAGDQVSVTLRIAIADEHLEISVENPLEHTPSCRPGGGHGLRGIADRARLLGGTAQAGAAQGVWRLSVRLPLKGPA</sequence>
<dbReference type="GO" id="GO:0016020">
    <property type="term" value="C:membrane"/>
    <property type="evidence" value="ECO:0007669"/>
    <property type="project" value="InterPro"/>
</dbReference>
<keyword evidence="8" id="KW-0902">Two-component regulatory system</keyword>
<keyword evidence="9" id="KW-0472">Membrane</keyword>
<evidence type="ECO:0000313" key="11">
    <source>
        <dbReference type="EMBL" id="KUM81840.1"/>
    </source>
</evidence>
<organism evidence="11 12">
    <name type="scientific">Streptomyces curacoi</name>
    <dbReference type="NCBI Taxonomy" id="146536"/>
    <lineage>
        <taxon>Bacteria</taxon>
        <taxon>Bacillati</taxon>
        <taxon>Actinomycetota</taxon>
        <taxon>Actinomycetes</taxon>
        <taxon>Kitasatosporales</taxon>
        <taxon>Streptomycetaceae</taxon>
        <taxon>Streptomyces</taxon>
    </lineage>
</organism>
<keyword evidence="9" id="KW-1133">Transmembrane helix</keyword>
<feature type="transmembrane region" description="Helical" evidence="9">
    <location>
        <begin position="53"/>
        <end position="74"/>
    </location>
</feature>
<evidence type="ECO:0000256" key="9">
    <source>
        <dbReference type="SAM" id="Phobius"/>
    </source>
</evidence>
<keyword evidence="9" id="KW-0812">Transmembrane</keyword>
<evidence type="ECO:0000256" key="4">
    <source>
        <dbReference type="ARBA" id="ARBA00022679"/>
    </source>
</evidence>
<dbReference type="SUPFAM" id="SSF55874">
    <property type="entry name" value="ATPase domain of HSP90 chaperone/DNA topoisomerase II/histidine kinase"/>
    <property type="match status" value="1"/>
</dbReference>
<dbReference type="STRING" id="146536.AQI70_00515"/>
<evidence type="ECO:0000256" key="2">
    <source>
        <dbReference type="ARBA" id="ARBA00012438"/>
    </source>
</evidence>
<keyword evidence="6 11" id="KW-0418">Kinase</keyword>
<evidence type="ECO:0000256" key="7">
    <source>
        <dbReference type="ARBA" id="ARBA00022840"/>
    </source>
</evidence>
<feature type="transmembrane region" description="Helical" evidence="9">
    <location>
        <begin position="110"/>
        <end position="139"/>
    </location>
</feature>
<dbReference type="CDD" id="cd16917">
    <property type="entry name" value="HATPase_UhpB-NarQ-NarX-like"/>
    <property type="match status" value="1"/>
</dbReference>
<evidence type="ECO:0000259" key="10">
    <source>
        <dbReference type="Pfam" id="PF07730"/>
    </source>
</evidence>
<evidence type="ECO:0000256" key="1">
    <source>
        <dbReference type="ARBA" id="ARBA00000085"/>
    </source>
</evidence>
<keyword evidence="3" id="KW-0597">Phosphoprotein</keyword>
<dbReference type="Gene3D" id="3.30.565.10">
    <property type="entry name" value="Histidine kinase-like ATPase, C-terminal domain"/>
    <property type="match status" value="1"/>
</dbReference>
<dbReference type="EMBL" id="LMWJ01000001">
    <property type="protein sequence ID" value="KUM81840.1"/>
    <property type="molecule type" value="Genomic_DNA"/>
</dbReference>
<evidence type="ECO:0000256" key="8">
    <source>
        <dbReference type="ARBA" id="ARBA00023012"/>
    </source>
</evidence>
<evidence type="ECO:0000256" key="3">
    <source>
        <dbReference type="ARBA" id="ARBA00022553"/>
    </source>
</evidence>
<dbReference type="GO" id="GO:0000155">
    <property type="term" value="F:phosphorelay sensor kinase activity"/>
    <property type="evidence" value="ECO:0007669"/>
    <property type="project" value="InterPro"/>
</dbReference>
<dbReference type="AlphaFoldDB" id="A0A124H7V4"/>
<dbReference type="RefSeq" id="WP_062142450.1">
    <property type="nucleotide sequence ID" value="NZ_KQ947984.1"/>
</dbReference>
<dbReference type="OrthoDB" id="227596at2"/>
<comment type="catalytic activity">
    <reaction evidence="1">
        <text>ATP + protein L-histidine = ADP + protein N-phospho-L-histidine.</text>
        <dbReference type="EC" id="2.7.13.3"/>
    </reaction>
</comment>
<dbReference type="GO" id="GO:0005524">
    <property type="term" value="F:ATP binding"/>
    <property type="evidence" value="ECO:0007669"/>
    <property type="project" value="UniProtKB-KW"/>
</dbReference>
<evidence type="ECO:0000256" key="6">
    <source>
        <dbReference type="ARBA" id="ARBA00022777"/>
    </source>
</evidence>
<proteinExistence type="predicted"/>
<comment type="caution">
    <text evidence="11">The sequence shown here is derived from an EMBL/GenBank/DDBJ whole genome shotgun (WGS) entry which is preliminary data.</text>
</comment>
<keyword evidence="5" id="KW-0547">Nucleotide-binding</keyword>
<dbReference type="PANTHER" id="PTHR24421">
    <property type="entry name" value="NITRATE/NITRITE SENSOR PROTEIN NARX-RELATED"/>
    <property type="match status" value="1"/>
</dbReference>
<keyword evidence="7" id="KW-0067">ATP-binding</keyword>
<dbReference type="InterPro" id="IPR036890">
    <property type="entry name" value="HATPase_C_sf"/>
</dbReference>
<accession>A0A124H7V4</accession>
<name>A0A124H7V4_9ACTN</name>
<dbReference type="GO" id="GO:0046983">
    <property type="term" value="F:protein dimerization activity"/>
    <property type="evidence" value="ECO:0007669"/>
    <property type="project" value="InterPro"/>
</dbReference>
<evidence type="ECO:0000313" key="12">
    <source>
        <dbReference type="Proteomes" id="UP000054024"/>
    </source>
</evidence>
<keyword evidence="4" id="KW-0808">Transferase</keyword>
<dbReference type="InterPro" id="IPR011712">
    <property type="entry name" value="Sig_transdc_His_kin_sub3_dim/P"/>
</dbReference>
<dbReference type="Proteomes" id="UP000054024">
    <property type="component" value="Unassembled WGS sequence"/>
</dbReference>
<dbReference type="EC" id="2.7.13.3" evidence="2"/>
<gene>
    <name evidence="11" type="ORF">AQI70_00515</name>
</gene>
<protein>
    <recommendedName>
        <fullName evidence="2">histidine kinase</fullName>
        <ecNumber evidence="2">2.7.13.3</ecNumber>
    </recommendedName>
</protein>
<dbReference type="InterPro" id="IPR050482">
    <property type="entry name" value="Sensor_HK_TwoCompSys"/>
</dbReference>
<feature type="transmembrane region" description="Helical" evidence="9">
    <location>
        <begin position="20"/>
        <end position="41"/>
    </location>
</feature>
<dbReference type="PANTHER" id="PTHR24421:SF10">
    <property type="entry name" value="NITRATE_NITRITE SENSOR PROTEIN NARQ"/>
    <property type="match status" value="1"/>
</dbReference>
<reference evidence="11 12" key="1">
    <citation type="submission" date="2015-10" db="EMBL/GenBank/DDBJ databases">
        <title>Draft genome sequence of Streptomyces curacoi DSM 40107, type strain for the species Streptomyces curacoi.</title>
        <authorList>
            <person name="Ruckert C."/>
            <person name="Winkler A."/>
            <person name="Kalinowski J."/>
            <person name="Kampfer P."/>
            <person name="Glaeser S."/>
        </authorList>
    </citation>
    <scope>NUCLEOTIDE SEQUENCE [LARGE SCALE GENOMIC DNA]</scope>
    <source>
        <strain evidence="11 12">DSM 40107</strain>
    </source>
</reference>
<keyword evidence="12" id="KW-1185">Reference proteome</keyword>
<feature type="transmembrane region" description="Helical" evidence="9">
    <location>
        <begin position="159"/>
        <end position="181"/>
    </location>
</feature>
<feature type="domain" description="Signal transduction histidine kinase subgroup 3 dimerisation and phosphoacceptor" evidence="10">
    <location>
        <begin position="216"/>
        <end position="280"/>
    </location>
</feature>
<dbReference type="Gene3D" id="1.20.5.1930">
    <property type="match status" value="1"/>
</dbReference>
<evidence type="ECO:0000256" key="5">
    <source>
        <dbReference type="ARBA" id="ARBA00022741"/>
    </source>
</evidence>
<dbReference type="Pfam" id="PF07730">
    <property type="entry name" value="HisKA_3"/>
    <property type="match status" value="1"/>
</dbReference>